<evidence type="ECO:0000256" key="1">
    <source>
        <dbReference type="SAM" id="MobiDB-lite"/>
    </source>
</evidence>
<name>A0A388LIC0_CHABU</name>
<sequence>MEQTRMEEGEDAGGNRAGARPPPGPPEQTDFWEDEDRIRSLMSMCYDDGVYPTDLDHEEMQIQGREVSFKLNTSLDEIKVKWLKERMVSVIFKENARFLAQKVKDDIIRALEDRWVLGSERFTAEARRGRIKIEGPYALSYVAKSREVVAFMISEGGVDIPLRNVEYKVQFKPWMTKAEFKDLRRQEDKRTFWVLAIQVPLDVYAQIQKAMARLRGPPSGCRSFETSVS</sequence>
<gene>
    <name evidence="2" type="ORF">CBR_g34163</name>
</gene>
<evidence type="ECO:0000313" key="2">
    <source>
        <dbReference type="EMBL" id="GBG81983.1"/>
    </source>
</evidence>
<reference evidence="2 3" key="1">
    <citation type="journal article" date="2018" name="Cell">
        <title>The Chara Genome: Secondary Complexity and Implications for Plant Terrestrialization.</title>
        <authorList>
            <person name="Nishiyama T."/>
            <person name="Sakayama H."/>
            <person name="Vries J.D."/>
            <person name="Buschmann H."/>
            <person name="Saint-Marcoux D."/>
            <person name="Ullrich K.K."/>
            <person name="Haas F.B."/>
            <person name="Vanderstraeten L."/>
            <person name="Becker D."/>
            <person name="Lang D."/>
            <person name="Vosolsobe S."/>
            <person name="Rombauts S."/>
            <person name="Wilhelmsson P.K.I."/>
            <person name="Janitza P."/>
            <person name="Kern R."/>
            <person name="Heyl A."/>
            <person name="Rumpler F."/>
            <person name="Villalobos L.I.A.C."/>
            <person name="Clay J.M."/>
            <person name="Skokan R."/>
            <person name="Toyoda A."/>
            <person name="Suzuki Y."/>
            <person name="Kagoshima H."/>
            <person name="Schijlen E."/>
            <person name="Tajeshwar N."/>
            <person name="Catarino B."/>
            <person name="Hetherington A.J."/>
            <person name="Saltykova A."/>
            <person name="Bonnot C."/>
            <person name="Breuninger H."/>
            <person name="Symeonidi A."/>
            <person name="Radhakrishnan G.V."/>
            <person name="Van Nieuwerburgh F."/>
            <person name="Deforce D."/>
            <person name="Chang C."/>
            <person name="Karol K.G."/>
            <person name="Hedrich R."/>
            <person name="Ulvskov P."/>
            <person name="Glockner G."/>
            <person name="Delwiche C.F."/>
            <person name="Petrasek J."/>
            <person name="Van de Peer Y."/>
            <person name="Friml J."/>
            <person name="Beilby M."/>
            <person name="Dolan L."/>
            <person name="Kohara Y."/>
            <person name="Sugano S."/>
            <person name="Fujiyama A."/>
            <person name="Delaux P.-M."/>
            <person name="Quint M."/>
            <person name="TheiBen G."/>
            <person name="Hagemann M."/>
            <person name="Harholt J."/>
            <person name="Dunand C."/>
            <person name="Zachgo S."/>
            <person name="Langdale J."/>
            <person name="Maumus F."/>
            <person name="Straeten D.V.D."/>
            <person name="Gould S.B."/>
            <person name="Rensing S.A."/>
        </authorList>
    </citation>
    <scope>NUCLEOTIDE SEQUENCE [LARGE SCALE GENOMIC DNA]</scope>
    <source>
        <strain evidence="2 3">S276</strain>
    </source>
</reference>
<dbReference type="STRING" id="69332.A0A388LIC0"/>
<organism evidence="2 3">
    <name type="scientific">Chara braunii</name>
    <name type="common">Braun's stonewort</name>
    <dbReference type="NCBI Taxonomy" id="69332"/>
    <lineage>
        <taxon>Eukaryota</taxon>
        <taxon>Viridiplantae</taxon>
        <taxon>Streptophyta</taxon>
        <taxon>Charophyceae</taxon>
        <taxon>Charales</taxon>
        <taxon>Characeae</taxon>
        <taxon>Chara</taxon>
    </lineage>
</organism>
<proteinExistence type="predicted"/>
<dbReference type="Proteomes" id="UP000265515">
    <property type="component" value="Unassembled WGS sequence"/>
</dbReference>
<protein>
    <submittedName>
        <fullName evidence="2">Uncharacterized protein</fullName>
    </submittedName>
</protein>
<feature type="region of interest" description="Disordered" evidence="1">
    <location>
        <begin position="1"/>
        <end position="30"/>
    </location>
</feature>
<evidence type="ECO:0000313" key="3">
    <source>
        <dbReference type="Proteomes" id="UP000265515"/>
    </source>
</evidence>
<keyword evidence="3" id="KW-1185">Reference proteome</keyword>
<accession>A0A388LIC0</accession>
<comment type="caution">
    <text evidence="2">The sequence shown here is derived from an EMBL/GenBank/DDBJ whole genome shotgun (WGS) entry which is preliminary data.</text>
</comment>
<dbReference type="EMBL" id="BFEA01000392">
    <property type="protein sequence ID" value="GBG81983.1"/>
    <property type="molecule type" value="Genomic_DNA"/>
</dbReference>
<dbReference type="Gramene" id="GBG81983">
    <property type="protein sequence ID" value="GBG81983"/>
    <property type="gene ID" value="CBR_g34163"/>
</dbReference>
<dbReference type="AlphaFoldDB" id="A0A388LIC0"/>